<dbReference type="HAMAP" id="MF_01328_B">
    <property type="entry name" value="Ribosomal_uL4_B"/>
    <property type="match status" value="1"/>
</dbReference>
<evidence type="ECO:0000256" key="6">
    <source>
        <dbReference type="SAM" id="MobiDB-lite"/>
    </source>
</evidence>
<evidence type="ECO:0000256" key="4">
    <source>
        <dbReference type="ARBA" id="ARBA00035244"/>
    </source>
</evidence>
<dbReference type="GO" id="GO:0003735">
    <property type="term" value="F:structural constituent of ribosome"/>
    <property type="evidence" value="ECO:0007669"/>
    <property type="project" value="InterPro"/>
</dbReference>
<name>W9V011_9GAMM</name>
<dbReference type="InterPro" id="IPR013005">
    <property type="entry name" value="Ribosomal_uL4-like"/>
</dbReference>
<dbReference type="Proteomes" id="UP000019464">
    <property type="component" value="Unassembled WGS sequence"/>
</dbReference>
<dbReference type="PANTHER" id="PTHR10746:SF6">
    <property type="entry name" value="LARGE RIBOSOMAL SUBUNIT PROTEIN UL4M"/>
    <property type="match status" value="1"/>
</dbReference>
<dbReference type="RefSeq" id="WP_036511968.1">
    <property type="nucleotide sequence ID" value="NZ_AONB01000014.1"/>
</dbReference>
<dbReference type="STRING" id="1229521.D791_02629"/>
<reference evidence="8" key="1">
    <citation type="submission" date="2012-11" db="EMBL/GenBank/DDBJ databases">
        <authorList>
            <person name="Singh A."/>
            <person name="Pinnaka A.K."/>
            <person name="Vaidya B."/>
        </authorList>
    </citation>
    <scope>NUCLEOTIDE SEQUENCE [LARGE SCALE GENOMIC DNA]</scope>
    <source>
        <strain evidence="8">AK23</strain>
    </source>
</reference>
<gene>
    <name evidence="5 7" type="primary">rplD</name>
    <name evidence="7" type="ORF">D791_02629</name>
</gene>
<reference evidence="7 8" key="2">
    <citation type="journal article" date="2015" name="Syst. Appl. Microbiol.">
        <title>Nitrincola nitratireducens sp. nov. isolated from a haloalkaline crater lake.</title>
        <authorList>
            <person name="Singh A."/>
            <person name="Vaidya B."/>
            <person name="Tanuku N.R."/>
            <person name="Pinnaka A.K."/>
        </authorList>
    </citation>
    <scope>NUCLEOTIDE SEQUENCE [LARGE SCALE GENOMIC DNA]</scope>
    <source>
        <strain evidence="7 8">AK23</strain>
    </source>
</reference>
<evidence type="ECO:0000256" key="5">
    <source>
        <dbReference type="HAMAP-Rule" id="MF_01328"/>
    </source>
</evidence>
<evidence type="ECO:0000256" key="3">
    <source>
        <dbReference type="ARBA" id="ARBA00023274"/>
    </source>
</evidence>
<dbReference type="Gene3D" id="3.40.1370.10">
    <property type="match status" value="1"/>
</dbReference>
<dbReference type="GO" id="GO:0005840">
    <property type="term" value="C:ribosome"/>
    <property type="evidence" value="ECO:0007669"/>
    <property type="project" value="UniProtKB-KW"/>
</dbReference>
<keyword evidence="5" id="KW-0699">rRNA-binding</keyword>
<dbReference type="Pfam" id="PF00573">
    <property type="entry name" value="Ribosomal_L4"/>
    <property type="match status" value="1"/>
</dbReference>
<comment type="subunit">
    <text evidence="5">Part of the 50S ribosomal subunit.</text>
</comment>
<comment type="caution">
    <text evidence="7">The sequence shown here is derived from an EMBL/GenBank/DDBJ whole genome shotgun (WGS) entry which is preliminary data.</text>
</comment>
<protein>
    <recommendedName>
        <fullName evidence="4 5">Large ribosomal subunit protein uL4</fullName>
    </recommendedName>
</protein>
<sequence>MNLNLTGANGSVEVSELIFGKEFNESLVHQVVTAYVNGGRQGSKAQKNRSAVSGGGAKPFRQKGTGRARAGTSRSPLWRSGGVTFAASPRDYSQKVNKKMYRAAMRCIFSELVRQDRLVVVDSLQMETPKTKQFIGKMKELDLTSALLITEEVEANLYLAARNVPHVDVRDVAAIDPVSLIGFDKVVVTASALSKINEVLA</sequence>
<keyword evidence="3 5" id="KW-0687">Ribonucleoprotein</keyword>
<evidence type="ECO:0000256" key="1">
    <source>
        <dbReference type="ARBA" id="ARBA00010528"/>
    </source>
</evidence>
<organism evidence="7 8">
    <name type="scientific">Nitrincola nitratireducens</name>
    <dbReference type="NCBI Taxonomy" id="1229521"/>
    <lineage>
        <taxon>Bacteria</taxon>
        <taxon>Pseudomonadati</taxon>
        <taxon>Pseudomonadota</taxon>
        <taxon>Gammaproteobacteria</taxon>
        <taxon>Oceanospirillales</taxon>
        <taxon>Oceanospirillaceae</taxon>
        <taxon>Nitrincola</taxon>
    </lineage>
</organism>
<dbReference type="GO" id="GO:1990904">
    <property type="term" value="C:ribonucleoprotein complex"/>
    <property type="evidence" value="ECO:0007669"/>
    <property type="project" value="UniProtKB-KW"/>
</dbReference>
<dbReference type="InterPro" id="IPR023574">
    <property type="entry name" value="Ribosomal_uL4_dom_sf"/>
</dbReference>
<dbReference type="PANTHER" id="PTHR10746">
    <property type="entry name" value="50S RIBOSOMAL PROTEIN L4"/>
    <property type="match status" value="1"/>
</dbReference>
<dbReference type="SUPFAM" id="SSF52166">
    <property type="entry name" value="Ribosomal protein L4"/>
    <property type="match status" value="1"/>
</dbReference>
<dbReference type="NCBIfam" id="TIGR03953">
    <property type="entry name" value="rplD_bact"/>
    <property type="match status" value="1"/>
</dbReference>
<evidence type="ECO:0000313" key="8">
    <source>
        <dbReference type="Proteomes" id="UP000019464"/>
    </source>
</evidence>
<proteinExistence type="inferred from homology"/>
<keyword evidence="8" id="KW-1185">Reference proteome</keyword>
<dbReference type="GO" id="GO:0019843">
    <property type="term" value="F:rRNA binding"/>
    <property type="evidence" value="ECO:0007669"/>
    <property type="project" value="UniProtKB-UniRule"/>
</dbReference>
<dbReference type="GO" id="GO:0006412">
    <property type="term" value="P:translation"/>
    <property type="evidence" value="ECO:0007669"/>
    <property type="project" value="UniProtKB-UniRule"/>
</dbReference>
<keyword evidence="5" id="KW-0694">RNA-binding</keyword>
<dbReference type="PATRIC" id="fig|1229521.3.peg.2657"/>
<accession>W9V011</accession>
<dbReference type="AlphaFoldDB" id="W9V011"/>
<evidence type="ECO:0000256" key="2">
    <source>
        <dbReference type="ARBA" id="ARBA00022980"/>
    </source>
</evidence>
<comment type="similarity">
    <text evidence="1 5">Belongs to the universal ribosomal protein uL4 family.</text>
</comment>
<comment type="function">
    <text evidence="5">One of the primary rRNA binding proteins, this protein initially binds near the 5'-end of the 23S rRNA. It is important during the early stages of 50S assembly. It makes multiple contacts with different domains of the 23S rRNA in the assembled 50S subunit and ribosome.</text>
</comment>
<comment type="function">
    <text evidence="5">Forms part of the polypeptide exit tunnel.</text>
</comment>
<dbReference type="OrthoDB" id="9803201at2"/>
<keyword evidence="2 5" id="KW-0689">Ribosomal protein</keyword>
<dbReference type="InterPro" id="IPR002136">
    <property type="entry name" value="Ribosomal_uL4"/>
</dbReference>
<evidence type="ECO:0000313" key="7">
    <source>
        <dbReference type="EMBL" id="EXJ10301.1"/>
    </source>
</evidence>
<dbReference type="EMBL" id="AONB01000014">
    <property type="protein sequence ID" value="EXJ10301.1"/>
    <property type="molecule type" value="Genomic_DNA"/>
</dbReference>
<feature type="region of interest" description="Disordered" evidence="6">
    <location>
        <begin position="40"/>
        <end position="74"/>
    </location>
</feature>